<dbReference type="InterPro" id="IPR041698">
    <property type="entry name" value="Methyltransf_25"/>
</dbReference>
<accession>A0A6A6C504</accession>
<dbReference type="CDD" id="cd02440">
    <property type="entry name" value="AdoMet_MTases"/>
    <property type="match status" value="1"/>
</dbReference>
<name>A0A6A6C504_ZASCE</name>
<dbReference type="Proteomes" id="UP000799537">
    <property type="component" value="Unassembled WGS sequence"/>
</dbReference>
<dbReference type="OrthoDB" id="2013972at2759"/>
<feature type="domain" description="Methyltransferase" evidence="1">
    <location>
        <begin position="52"/>
        <end position="146"/>
    </location>
</feature>
<dbReference type="Gene3D" id="3.40.50.150">
    <property type="entry name" value="Vaccinia Virus protein VP39"/>
    <property type="match status" value="1"/>
</dbReference>
<dbReference type="EMBL" id="ML993615">
    <property type="protein sequence ID" value="KAF2162204.1"/>
    <property type="molecule type" value="Genomic_DNA"/>
</dbReference>
<protein>
    <recommendedName>
        <fullName evidence="1">Methyltransferase domain-containing protein</fullName>
    </recommendedName>
</protein>
<dbReference type="SUPFAM" id="SSF53335">
    <property type="entry name" value="S-adenosyl-L-methionine-dependent methyltransferases"/>
    <property type="match status" value="1"/>
</dbReference>
<dbReference type="Pfam" id="PF13649">
    <property type="entry name" value="Methyltransf_25"/>
    <property type="match status" value="1"/>
</dbReference>
<proteinExistence type="predicted"/>
<gene>
    <name evidence="2" type="ORF">M409DRAFT_58636</name>
</gene>
<dbReference type="GeneID" id="54567232"/>
<dbReference type="InterPro" id="IPR029063">
    <property type="entry name" value="SAM-dependent_MTases_sf"/>
</dbReference>
<sequence length="275" mass="30427">MAAVPEDAKFSLKAHFDGMAPIYDGFGPIWYEMGGSLLAKNPHPISSSSIVHDNACGNGVCSSLILKEADANNTPTIYATDLSPRMIAEVKKRPGLENVKAEVMDSEALAFPDNTFTHSVASMVHPTTLRPDVLTREIFRTLKPGGVALSAQFVSYGWLGFTQDAIRKIRPDAPPFQGPVPEEWKTVDWFKNQFVNAGFKPENVDVSKITIRVAFQDIWPECRAHMCKAVVMMMAGSWSKADSEALYEELMRRFDPETSDGDGFDHETLLLVAKK</sequence>
<keyword evidence="3" id="KW-1185">Reference proteome</keyword>
<reference evidence="2" key="1">
    <citation type="journal article" date="2020" name="Stud. Mycol.">
        <title>101 Dothideomycetes genomes: a test case for predicting lifestyles and emergence of pathogens.</title>
        <authorList>
            <person name="Haridas S."/>
            <person name="Albert R."/>
            <person name="Binder M."/>
            <person name="Bloem J."/>
            <person name="Labutti K."/>
            <person name="Salamov A."/>
            <person name="Andreopoulos B."/>
            <person name="Baker S."/>
            <person name="Barry K."/>
            <person name="Bills G."/>
            <person name="Bluhm B."/>
            <person name="Cannon C."/>
            <person name="Castanera R."/>
            <person name="Culley D."/>
            <person name="Daum C."/>
            <person name="Ezra D."/>
            <person name="Gonzalez J."/>
            <person name="Henrissat B."/>
            <person name="Kuo A."/>
            <person name="Liang C."/>
            <person name="Lipzen A."/>
            <person name="Lutzoni F."/>
            <person name="Magnuson J."/>
            <person name="Mondo S."/>
            <person name="Nolan M."/>
            <person name="Ohm R."/>
            <person name="Pangilinan J."/>
            <person name="Park H.-J."/>
            <person name="Ramirez L."/>
            <person name="Alfaro M."/>
            <person name="Sun H."/>
            <person name="Tritt A."/>
            <person name="Yoshinaga Y."/>
            <person name="Zwiers L.-H."/>
            <person name="Turgeon B."/>
            <person name="Goodwin S."/>
            <person name="Spatafora J."/>
            <person name="Crous P."/>
            <person name="Grigoriev I."/>
        </authorList>
    </citation>
    <scope>NUCLEOTIDE SEQUENCE</scope>
    <source>
        <strain evidence="2">ATCC 36951</strain>
    </source>
</reference>
<evidence type="ECO:0000259" key="1">
    <source>
        <dbReference type="Pfam" id="PF13649"/>
    </source>
</evidence>
<dbReference type="RefSeq" id="XP_033663093.1">
    <property type="nucleotide sequence ID" value="XM_033813960.1"/>
</dbReference>
<organism evidence="2 3">
    <name type="scientific">Zasmidium cellare ATCC 36951</name>
    <dbReference type="NCBI Taxonomy" id="1080233"/>
    <lineage>
        <taxon>Eukaryota</taxon>
        <taxon>Fungi</taxon>
        <taxon>Dikarya</taxon>
        <taxon>Ascomycota</taxon>
        <taxon>Pezizomycotina</taxon>
        <taxon>Dothideomycetes</taxon>
        <taxon>Dothideomycetidae</taxon>
        <taxon>Mycosphaerellales</taxon>
        <taxon>Mycosphaerellaceae</taxon>
        <taxon>Zasmidium</taxon>
    </lineage>
</organism>
<evidence type="ECO:0000313" key="2">
    <source>
        <dbReference type="EMBL" id="KAF2162204.1"/>
    </source>
</evidence>
<dbReference type="AlphaFoldDB" id="A0A6A6C504"/>
<evidence type="ECO:0000313" key="3">
    <source>
        <dbReference type="Proteomes" id="UP000799537"/>
    </source>
</evidence>